<protein>
    <submittedName>
        <fullName evidence="1">Uncharacterized protein</fullName>
    </submittedName>
</protein>
<reference evidence="2" key="1">
    <citation type="journal article" date="2017" name="Nat. Ecol. Evol.">
        <title>Genome expansion and lineage-specific genetic innovations in the forest pathogenic fungi Armillaria.</title>
        <authorList>
            <person name="Sipos G."/>
            <person name="Prasanna A.N."/>
            <person name="Walter M.C."/>
            <person name="O'Connor E."/>
            <person name="Balint B."/>
            <person name="Krizsan K."/>
            <person name="Kiss B."/>
            <person name="Hess J."/>
            <person name="Varga T."/>
            <person name="Slot J."/>
            <person name="Riley R."/>
            <person name="Boka B."/>
            <person name="Rigling D."/>
            <person name="Barry K."/>
            <person name="Lee J."/>
            <person name="Mihaltcheva S."/>
            <person name="LaButti K."/>
            <person name="Lipzen A."/>
            <person name="Waldron R."/>
            <person name="Moloney N.M."/>
            <person name="Sperisen C."/>
            <person name="Kredics L."/>
            <person name="Vagvoelgyi C."/>
            <person name="Patrignani A."/>
            <person name="Fitzpatrick D."/>
            <person name="Nagy I."/>
            <person name="Doyle S."/>
            <person name="Anderson J.B."/>
            <person name="Grigoriev I.V."/>
            <person name="Gueldener U."/>
            <person name="Muensterkoetter M."/>
            <person name="Nagy L.G."/>
        </authorList>
    </citation>
    <scope>NUCLEOTIDE SEQUENCE [LARGE SCALE GENOMIC DNA]</scope>
    <source>
        <strain evidence="2">C18/9</strain>
    </source>
</reference>
<sequence>MDLETVSSHRSKYTVTTGLGPRLWFSRQLNPWKEWKDWQHPKERASVSNVFGVLLITEPIRHSINILRRPENVFVNLSSVPYKDLQRM</sequence>
<proteinExistence type="predicted"/>
<evidence type="ECO:0000313" key="1">
    <source>
        <dbReference type="EMBL" id="SJL11036.1"/>
    </source>
</evidence>
<evidence type="ECO:0000313" key="2">
    <source>
        <dbReference type="Proteomes" id="UP000219338"/>
    </source>
</evidence>
<dbReference type="Proteomes" id="UP000219338">
    <property type="component" value="Unassembled WGS sequence"/>
</dbReference>
<dbReference type="EMBL" id="FUEG01000013">
    <property type="protein sequence ID" value="SJL11036.1"/>
    <property type="molecule type" value="Genomic_DNA"/>
</dbReference>
<organism evidence="1 2">
    <name type="scientific">Armillaria ostoyae</name>
    <name type="common">Armillaria root rot fungus</name>
    <dbReference type="NCBI Taxonomy" id="47428"/>
    <lineage>
        <taxon>Eukaryota</taxon>
        <taxon>Fungi</taxon>
        <taxon>Dikarya</taxon>
        <taxon>Basidiomycota</taxon>
        <taxon>Agaricomycotina</taxon>
        <taxon>Agaricomycetes</taxon>
        <taxon>Agaricomycetidae</taxon>
        <taxon>Agaricales</taxon>
        <taxon>Marasmiineae</taxon>
        <taxon>Physalacriaceae</taxon>
        <taxon>Armillaria</taxon>
    </lineage>
</organism>
<dbReference type="AlphaFoldDB" id="A0A284RQI2"/>
<keyword evidence="2" id="KW-1185">Reference proteome</keyword>
<accession>A0A284RQI2</accession>
<gene>
    <name evidence="1" type="ORF">ARMOST_14437</name>
</gene>
<name>A0A284RQI2_ARMOS</name>